<dbReference type="PANTHER" id="PTHR36504">
    <property type="entry name" value="LIPOPOLYSACCHARIDE EXPORT SYSTEM PROTEIN LPTA"/>
    <property type="match status" value="1"/>
</dbReference>
<keyword evidence="2 4" id="KW-0732">Signal</keyword>
<accession>A0A1E7Q387</accession>
<dbReference type="Gene3D" id="2.60.450.10">
    <property type="entry name" value="Lipopolysaccharide (LPS) transport protein A like domain"/>
    <property type="match status" value="1"/>
</dbReference>
<dbReference type="Proteomes" id="UP000242258">
    <property type="component" value="Unassembled WGS sequence"/>
</dbReference>
<dbReference type="InterPro" id="IPR005653">
    <property type="entry name" value="OstA-like_N"/>
</dbReference>
<evidence type="ECO:0000256" key="4">
    <source>
        <dbReference type="SAM" id="SignalP"/>
    </source>
</evidence>
<reference evidence="7" key="1">
    <citation type="submission" date="2016-09" db="EMBL/GenBank/DDBJ databases">
        <authorList>
            <person name="Wan X."/>
            <person name="Hou S."/>
        </authorList>
    </citation>
    <scope>NUCLEOTIDE SEQUENCE [LARGE SCALE GENOMIC DNA]</scope>
    <source>
        <strain evidence="7">KH87</strain>
    </source>
</reference>
<dbReference type="GO" id="GO:0009279">
    <property type="term" value="C:cell outer membrane"/>
    <property type="evidence" value="ECO:0007669"/>
    <property type="project" value="TreeGrafter"/>
</dbReference>
<dbReference type="GO" id="GO:0015920">
    <property type="term" value="P:lipopolysaccharide transport"/>
    <property type="evidence" value="ECO:0007669"/>
    <property type="project" value="InterPro"/>
</dbReference>
<dbReference type="OrthoDB" id="9795964at2"/>
<protein>
    <submittedName>
        <fullName evidence="6">Lipopolysaccharide transport periplasmic protein LptA</fullName>
    </submittedName>
</protein>
<dbReference type="InterPro" id="IPR052037">
    <property type="entry name" value="LPS_export_LptA"/>
</dbReference>
<sequence length="163" mass="17867">MKANYITAAALLLMTFSTVAAEPDYKQQIQIDADNLSSIKENVLTYRNNVIITQGSMQMKADLLEIDASAGKGKEIYIATGQPVLYSQLLEGGKQVTAEAKQMRYEPSSRTLTLSGDAELAQSGSVVQASTIRYNVEKQQLSADSNKNKRVTTIFTPEEKNNP</sequence>
<name>A0A1E7Q387_9GAMM</name>
<dbReference type="GO" id="GO:0001530">
    <property type="term" value="F:lipopolysaccharide binding"/>
    <property type="evidence" value="ECO:0007669"/>
    <property type="project" value="InterPro"/>
</dbReference>
<evidence type="ECO:0000256" key="2">
    <source>
        <dbReference type="ARBA" id="ARBA00022729"/>
    </source>
</evidence>
<dbReference type="PANTHER" id="PTHR36504:SF1">
    <property type="entry name" value="LIPOPOLYSACCHARIDE EXPORT SYSTEM PROTEIN LPTA"/>
    <property type="match status" value="1"/>
</dbReference>
<dbReference type="Pfam" id="PF03968">
    <property type="entry name" value="LptD_N"/>
    <property type="match status" value="1"/>
</dbReference>
<keyword evidence="3" id="KW-0574">Periplasm</keyword>
<evidence type="ECO:0000256" key="1">
    <source>
        <dbReference type="ARBA" id="ARBA00022448"/>
    </source>
</evidence>
<dbReference type="NCBIfam" id="TIGR03002">
    <property type="entry name" value="outer_YhbN_LptA"/>
    <property type="match status" value="1"/>
</dbReference>
<evidence type="ECO:0000313" key="7">
    <source>
        <dbReference type="Proteomes" id="UP000242258"/>
    </source>
</evidence>
<gene>
    <name evidence="6" type="ORF">BI198_02675</name>
</gene>
<feature type="domain" description="Organic solvent tolerance-like N-terminal" evidence="5">
    <location>
        <begin position="30"/>
        <end position="139"/>
    </location>
</feature>
<dbReference type="STRING" id="1628148.BI198_02675"/>
<keyword evidence="7" id="KW-1185">Reference proteome</keyword>
<proteinExistence type="predicted"/>
<feature type="signal peptide" evidence="4">
    <location>
        <begin position="1"/>
        <end position="20"/>
    </location>
</feature>
<dbReference type="RefSeq" id="WP_070048163.1">
    <property type="nucleotide sequence ID" value="NZ_CBCSDO010000001.1"/>
</dbReference>
<organism evidence="6 7">
    <name type="scientific">Rheinheimera salexigens</name>
    <dbReference type="NCBI Taxonomy" id="1628148"/>
    <lineage>
        <taxon>Bacteria</taxon>
        <taxon>Pseudomonadati</taxon>
        <taxon>Pseudomonadota</taxon>
        <taxon>Gammaproteobacteria</taxon>
        <taxon>Chromatiales</taxon>
        <taxon>Chromatiaceae</taxon>
        <taxon>Rheinheimera</taxon>
    </lineage>
</organism>
<comment type="caution">
    <text evidence="6">The sequence shown here is derived from an EMBL/GenBank/DDBJ whole genome shotgun (WGS) entry which is preliminary data.</text>
</comment>
<evidence type="ECO:0000259" key="5">
    <source>
        <dbReference type="Pfam" id="PF03968"/>
    </source>
</evidence>
<dbReference type="AlphaFoldDB" id="A0A1E7Q387"/>
<dbReference type="GO" id="GO:0017089">
    <property type="term" value="F:glycolipid transfer activity"/>
    <property type="evidence" value="ECO:0007669"/>
    <property type="project" value="TreeGrafter"/>
</dbReference>
<evidence type="ECO:0000313" key="6">
    <source>
        <dbReference type="EMBL" id="OEY68596.1"/>
    </source>
</evidence>
<dbReference type="EMBL" id="MKEK01000001">
    <property type="protein sequence ID" value="OEY68596.1"/>
    <property type="molecule type" value="Genomic_DNA"/>
</dbReference>
<evidence type="ECO:0000256" key="3">
    <source>
        <dbReference type="ARBA" id="ARBA00022764"/>
    </source>
</evidence>
<keyword evidence="1" id="KW-0813">Transport</keyword>
<dbReference type="InterPro" id="IPR014340">
    <property type="entry name" value="LptA"/>
</dbReference>
<feature type="chain" id="PRO_5009200307" evidence="4">
    <location>
        <begin position="21"/>
        <end position="163"/>
    </location>
</feature>
<dbReference type="GO" id="GO:0030288">
    <property type="term" value="C:outer membrane-bounded periplasmic space"/>
    <property type="evidence" value="ECO:0007669"/>
    <property type="project" value="TreeGrafter"/>
</dbReference>